<keyword evidence="6" id="KW-0560">Oxidoreductase</keyword>
<dbReference type="Gene3D" id="3.50.50.60">
    <property type="entry name" value="FAD/NAD(P)-binding domain"/>
    <property type="match status" value="2"/>
</dbReference>
<proteinExistence type="predicted"/>
<comment type="cofactor">
    <cofactor evidence="1">
        <name>FAD</name>
        <dbReference type="ChEBI" id="CHEBI:57692"/>
    </cofactor>
</comment>
<sequence length="445" mass="48799">MEKFNYVVVGSGPSVYRFLLGMKDSKKKILVVEKKCFGGICPNEGCEPKIFLEGAVRAVLTSRKLEGKGIETPGKLNWQRLIQYKKEVFAPFPKSTQQMYEGLGAQTLTGTASFIDSHHISVESGVIEADNFVIATGRTPRQLSFPGQEYTLTSTDIFDLEDLPKRIAIIGSGYVGMEITTLLAAAGSDVTIIQHSDRPLRSFYSQHVQQLVNEMKDSLGIEFKFNTSVKAITKKESGYQLETTTGDKSNFDTVVNASGRVPNLGSLNLSAAGVEATEDGIKTNGFLQSSSENIYALGDVLSKKVPGLTPTAQFEGDYLSALFTEKETKPIQYPVIGTVAFTFPQVAQAGINIDEARNNEKYVIKDIDITAGDFFYQGTADNARLTIVYDKKTGRLKGASEISQTAVDDINNLIPVMSLDVQPDDWKKKMLMAFPGLAYKIRNLV</sequence>
<accession>A0A1Y0VZ04</accession>
<evidence type="ECO:0000256" key="1">
    <source>
        <dbReference type="ARBA" id="ARBA00001974"/>
    </source>
</evidence>
<dbReference type="InterPro" id="IPR016156">
    <property type="entry name" value="FAD/NAD-linked_Rdtase_dimer_sf"/>
</dbReference>
<reference evidence="6 7" key="1">
    <citation type="submission" date="2017-05" db="EMBL/GenBank/DDBJ databases">
        <title>Genome sequence of Pediococcus pentosaceus strain SRCM100892.</title>
        <authorList>
            <person name="Cho S.H."/>
        </authorList>
    </citation>
    <scope>NUCLEOTIDE SEQUENCE [LARGE SCALE GENOMIC DNA]</scope>
    <source>
        <strain evidence="6 7">SRCM100892</strain>
        <plasmid evidence="7">Plasmid ppc892-4</plasmid>
    </source>
</reference>
<evidence type="ECO:0000256" key="3">
    <source>
        <dbReference type="ARBA" id="ARBA00022827"/>
    </source>
</evidence>
<gene>
    <name evidence="6" type="ORF">S100892_02313</name>
</gene>
<evidence type="ECO:0000259" key="4">
    <source>
        <dbReference type="Pfam" id="PF02852"/>
    </source>
</evidence>
<evidence type="ECO:0000256" key="2">
    <source>
        <dbReference type="ARBA" id="ARBA00022630"/>
    </source>
</evidence>
<geneLocation type="plasmid" evidence="7">
    <name>ppc892-4</name>
</geneLocation>
<feature type="domain" description="FAD/NAD(P)-binding" evidence="5">
    <location>
        <begin position="5"/>
        <end position="316"/>
    </location>
</feature>
<dbReference type="InterPro" id="IPR004099">
    <property type="entry name" value="Pyr_nucl-diS_OxRdtase_dimer"/>
</dbReference>
<dbReference type="EC" id="1.8.1.7" evidence="6"/>
<dbReference type="PRINTS" id="PR00368">
    <property type="entry name" value="FADPNR"/>
</dbReference>
<evidence type="ECO:0000313" key="6">
    <source>
        <dbReference type="EMBL" id="ARW20848.1"/>
    </source>
</evidence>
<dbReference type="SUPFAM" id="SSF51905">
    <property type="entry name" value="FAD/NAD(P)-binding domain"/>
    <property type="match status" value="1"/>
</dbReference>
<organism evidence="6 7">
    <name type="scientific">Pediococcus pentosaceus</name>
    <dbReference type="NCBI Taxonomy" id="1255"/>
    <lineage>
        <taxon>Bacteria</taxon>
        <taxon>Bacillati</taxon>
        <taxon>Bacillota</taxon>
        <taxon>Bacilli</taxon>
        <taxon>Lactobacillales</taxon>
        <taxon>Lactobacillaceae</taxon>
        <taxon>Pediococcus</taxon>
    </lineage>
</organism>
<dbReference type="InterPro" id="IPR023753">
    <property type="entry name" value="FAD/NAD-binding_dom"/>
</dbReference>
<name>A0A1Y0VZ04_PEDPE</name>
<keyword evidence="2" id="KW-0285">Flavoprotein</keyword>
<keyword evidence="3" id="KW-0274">FAD</keyword>
<dbReference type="EMBL" id="CP021475">
    <property type="protein sequence ID" value="ARW20848.1"/>
    <property type="molecule type" value="Genomic_DNA"/>
</dbReference>
<dbReference type="Pfam" id="PF02852">
    <property type="entry name" value="Pyr_redox_dim"/>
    <property type="match status" value="1"/>
</dbReference>
<dbReference type="SUPFAM" id="SSF55424">
    <property type="entry name" value="FAD/NAD-linked reductases, dimerisation (C-terminal) domain"/>
    <property type="match status" value="1"/>
</dbReference>
<dbReference type="AlphaFoldDB" id="A0A1Y0VZ04"/>
<dbReference type="PANTHER" id="PTHR43014:SF5">
    <property type="entry name" value="GLUTATHIONE REDUCTASE (NADPH)"/>
    <property type="match status" value="1"/>
</dbReference>
<dbReference type="PANTHER" id="PTHR43014">
    <property type="entry name" value="MERCURIC REDUCTASE"/>
    <property type="match status" value="1"/>
</dbReference>
<dbReference type="Gene3D" id="3.30.390.30">
    <property type="match status" value="1"/>
</dbReference>
<protein>
    <submittedName>
        <fullName evidence="6">Glutathione-disulfide reductase</fullName>
        <ecNumber evidence="6">1.8.1.7</ecNumber>
    </submittedName>
</protein>
<feature type="domain" description="Pyridine nucleotide-disulphide oxidoreductase dimerisation" evidence="4">
    <location>
        <begin position="338"/>
        <end position="430"/>
    </location>
</feature>
<dbReference type="InterPro" id="IPR036188">
    <property type="entry name" value="FAD/NAD-bd_sf"/>
</dbReference>
<dbReference type="PRINTS" id="PR00411">
    <property type="entry name" value="PNDRDTASEI"/>
</dbReference>
<dbReference type="GO" id="GO:0004362">
    <property type="term" value="F:glutathione-disulfide reductase (NADPH) activity"/>
    <property type="evidence" value="ECO:0007669"/>
    <property type="project" value="UniProtKB-EC"/>
</dbReference>
<evidence type="ECO:0000313" key="7">
    <source>
        <dbReference type="Proteomes" id="UP000196118"/>
    </source>
</evidence>
<evidence type="ECO:0000259" key="5">
    <source>
        <dbReference type="Pfam" id="PF07992"/>
    </source>
</evidence>
<keyword evidence="6" id="KW-0614">Plasmid</keyword>
<dbReference type="Proteomes" id="UP000196118">
    <property type="component" value="Plasmid pPC892-4"/>
</dbReference>
<dbReference type="Pfam" id="PF07992">
    <property type="entry name" value="Pyr_redox_2"/>
    <property type="match status" value="1"/>
</dbReference>